<protein>
    <recommendedName>
        <fullName evidence="6">ADP-dependent (S)-NAD(P)H-hydrate dehydratase</fullName>
        <ecNumber evidence="6">4.2.1.136</ecNumber>
    </recommendedName>
    <alternativeName>
        <fullName evidence="6">ADP-dependent NAD(P)HX dehydratase</fullName>
    </alternativeName>
</protein>
<evidence type="ECO:0000256" key="6">
    <source>
        <dbReference type="HAMAP-Rule" id="MF_01965"/>
    </source>
</evidence>
<evidence type="ECO:0000256" key="3">
    <source>
        <dbReference type="ARBA" id="ARBA00022857"/>
    </source>
</evidence>
<dbReference type="PROSITE" id="PS01050">
    <property type="entry name" value="YJEF_C_2"/>
    <property type="match status" value="1"/>
</dbReference>
<feature type="binding site" evidence="6">
    <location>
        <position position="146"/>
    </location>
    <ligand>
        <name>(6S)-NADPHX</name>
        <dbReference type="ChEBI" id="CHEBI:64076"/>
    </ligand>
</feature>
<dbReference type="AlphaFoldDB" id="A0A7X5R156"/>
<dbReference type="HAMAP" id="MF_01965">
    <property type="entry name" value="NADHX_dehydratase"/>
    <property type="match status" value="1"/>
</dbReference>
<dbReference type="Proteomes" id="UP000541033">
    <property type="component" value="Unassembled WGS sequence"/>
</dbReference>
<dbReference type="EMBL" id="JAAMOX010000001">
    <property type="protein sequence ID" value="NIH53681.1"/>
    <property type="molecule type" value="Genomic_DNA"/>
</dbReference>
<dbReference type="GO" id="GO:0110051">
    <property type="term" value="P:metabolite repair"/>
    <property type="evidence" value="ECO:0007669"/>
    <property type="project" value="TreeGrafter"/>
</dbReference>
<keyword evidence="3 6" id="KW-0521">NADP</keyword>
<gene>
    <name evidence="6" type="primary">nnrD</name>
    <name evidence="8" type="ORF">FHX76_001549</name>
</gene>
<keyword evidence="4 6" id="KW-0520">NAD</keyword>
<comment type="cofactor">
    <cofactor evidence="6">
        <name>Mg(2+)</name>
        <dbReference type="ChEBI" id="CHEBI:18420"/>
    </cofactor>
</comment>
<dbReference type="InterPro" id="IPR000631">
    <property type="entry name" value="CARKD"/>
</dbReference>
<comment type="catalytic activity">
    <reaction evidence="6">
        <text>(6S)-NADHX + ADP = AMP + phosphate + NADH + H(+)</text>
        <dbReference type="Rhea" id="RHEA:32223"/>
        <dbReference type="ChEBI" id="CHEBI:15378"/>
        <dbReference type="ChEBI" id="CHEBI:43474"/>
        <dbReference type="ChEBI" id="CHEBI:57945"/>
        <dbReference type="ChEBI" id="CHEBI:64074"/>
        <dbReference type="ChEBI" id="CHEBI:456215"/>
        <dbReference type="ChEBI" id="CHEBI:456216"/>
        <dbReference type="EC" id="4.2.1.136"/>
    </reaction>
</comment>
<comment type="function">
    <text evidence="6">Catalyzes the dehydration of the S-form of NAD(P)HX at the expense of ADP, which is converted to AMP. Together with NAD(P)HX epimerase, which catalyzes the epimerization of the S- and R-forms, the enzyme allows the repair of both epimers of NAD(P)HX, a damaged form of NAD(P)H that is a result of enzymatic or heat-dependent hydration.</text>
</comment>
<comment type="catalytic activity">
    <reaction evidence="6">
        <text>(6S)-NADPHX + ADP = AMP + phosphate + NADPH + H(+)</text>
        <dbReference type="Rhea" id="RHEA:32235"/>
        <dbReference type="ChEBI" id="CHEBI:15378"/>
        <dbReference type="ChEBI" id="CHEBI:43474"/>
        <dbReference type="ChEBI" id="CHEBI:57783"/>
        <dbReference type="ChEBI" id="CHEBI:64076"/>
        <dbReference type="ChEBI" id="CHEBI:456215"/>
        <dbReference type="ChEBI" id="CHEBI:456216"/>
        <dbReference type="EC" id="4.2.1.136"/>
    </reaction>
</comment>
<evidence type="ECO:0000256" key="4">
    <source>
        <dbReference type="ARBA" id="ARBA00023027"/>
    </source>
</evidence>
<dbReference type="EC" id="4.2.1.136" evidence="6"/>
<comment type="caution">
    <text evidence="6">Lacks conserved residue(s) required for the propagation of feature annotation.</text>
</comment>
<dbReference type="Gene3D" id="3.40.1190.20">
    <property type="match status" value="1"/>
</dbReference>
<feature type="binding site" evidence="6">
    <location>
        <position position="100"/>
    </location>
    <ligand>
        <name>(6S)-NADPHX</name>
        <dbReference type="ChEBI" id="CHEBI:64076"/>
    </ligand>
</feature>
<comment type="caution">
    <text evidence="8">The sequence shown here is derived from an EMBL/GenBank/DDBJ whole genome shotgun (WGS) entry which is preliminary data.</text>
</comment>
<evidence type="ECO:0000313" key="9">
    <source>
        <dbReference type="Proteomes" id="UP000541033"/>
    </source>
</evidence>
<feature type="binding site" evidence="6">
    <location>
        <position position="218"/>
    </location>
    <ligand>
        <name>(6S)-NADPHX</name>
        <dbReference type="ChEBI" id="CHEBI:64076"/>
    </ligand>
</feature>
<feature type="binding site" evidence="6">
    <location>
        <position position="50"/>
    </location>
    <ligand>
        <name>(6S)-NADPHX</name>
        <dbReference type="ChEBI" id="CHEBI:64076"/>
    </ligand>
</feature>
<keyword evidence="2 6" id="KW-0067">ATP-binding</keyword>
<reference evidence="8 9" key="1">
    <citation type="submission" date="2020-02" db="EMBL/GenBank/DDBJ databases">
        <title>Sequencing the genomes of 1000 actinobacteria strains.</title>
        <authorList>
            <person name="Klenk H.-P."/>
        </authorList>
    </citation>
    <scope>NUCLEOTIDE SEQUENCE [LARGE SCALE GENOMIC DNA]</scope>
    <source>
        <strain evidence="8 9">DSM 27960</strain>
    </source>
</reference>
<dbReference type="PANTHER" id="PTHR12592:SF0">
    <property type="entry name" value="ATP-DEPENDENT (S)-NAD(P)H-HYDRATE DEHYDRATASE"/>
    <property type="match status" value="1"/>
</dbReference>
<evidence type="ECO:0000313" key="8">
    <source>
        <dbReference type="EMBL" id="NIH53681.1"/>
    </source>
</evidence>
<dbReference type="RefSeq" id="WP_167149496.1">
    <property type="nucleotide sequence ID" value="NZ_JAAMOX010000001.1"/>
</dbReference>
<accession>A0A7X5R156</accession>
<sequence length="287" mass="28498">MTLGTIHTATGPLAELANAADSIVIPSATDDKYSRGVLGVVTGSTQYPGAAVLGVEAALRTGLGMLRYCGPAAVGEAVLAKRPEIVIGAGRSSAWLLGSGIDPAHLDLWQDEAMSSALASGIPCVLDAGALGRVGELRGPGILTPHGRELSRLLGALGHDVSVEQVLGEPAAAASLAASATGCTVLLNGSNTTICSPGGLDYRMPAAPSWLATAGTGDVLAGILGALVATNAQRIRDDPETLVPIAAAAVTVHSLAATLSSGGGPLVAFDVAKLAGDAVRHILTAPQ</sequence>
<dbReference type="PROSITE" id="PS51383">
    <property type="entry name" value="YJEF_C_3"/>
    <property type="match status" value="1"/>
</dbReference>
<comment type="subunit">
    <text evidence="6">Homotetramer.</text>
</comment>
<keyword evidence="5 6" id="KW-0456">Lyase</keyword>
<comment type="similarity">
    <text evidence="6">Belongs to the NnrD/CARKD family.</text>
</comment>
<evidence type="ECO:0000256" key="2">
    <source>
        <dbReference type="ARBA" id="ARBA00022840"/>
    </source>
</evidence>
<dbReference type="CDD" id="cd01171">
    <property type="entry name" value="YXKO-related"/>
    <property type="match status" value="1"/>
</dbReference>
<evidence type="ECO:0000259" key="7">
    <source>
        <dbReference type="PROSITE" id="PS51383"/>
    </source>
</evidence>
<evidence type="ECO:0000256" key="5">
    <source>
        <dbReference type="ARBA" id="ARBA00023239"/>
    </source>
</evidence>
<dbReference type="Pfam" id="PF01256">
    <property type="entry name" value="Carb_kinase"/>
    <property type="match status" value="1"/>
</dbReference>
<dbReference type="InterPro" id="IPR029056">
    <property type="entry name" value="Ribokinase-like"/>
</dbReference>
<dbReference type="SUPFAM" id="SSF53613">
    <property type="entry name" value="Ribokinase-like"/>
    <property type="match status" value="1"/>
</dbReference>
<dbReference type="GO" id="GO:0046496">
    <property type="term" value="P:nicotinamide nucleotide metabolic process"/>
    <property type="evidence" value="ECO:0007669"/>
    <property type="project" value="UniProtKB-UniRule"/>
</dbReference>
<evidence type="ECO:0000256" key="1">
    <source>
        <dbReference type="ARBA" id="ARBA00022741"/>
    </source>
</evidence>
<keyword evidence="1 6" id="KW-0547">Nucleotide-binding</keyword>
<dbReference type="InterPro" id="IPR017953">
    <property type="entry name" value="Carbohydrate_kinase_pred_CS"/>
</dbReference>
<name>A0A7X5R156_9MICO</name>
<feature type="binding site" evidence="6">
    <location>
        <position position="217"/>
    </location>
    <ligand>
        <name>AMP</name>
        <dbReference type="ChEBI" id="CHEBI:456215"/>
    </ligand>
</feature>
<dbReference type="GO" id="GO:0005524">
    <property type="term" value="F:ATP binding"/>
    <property type="evidence" value="ECO:0007669"/>
    <property type="project" value="UniProtKB-KW"/>
</dbReference>
<proteinExistence type="inferred from homology"/>
<dbReference type="GO" id="GO:0052855">
    <property type="term" value="F:ADP-dependent NAD(P)H-hydrate dehydratase activity"/>
    <property type="evidence" value="ECO:0007669"/>
    <property type="project" value="UniProtKB-UniRule"/>
</dbReference>
<feature type="domain" description="YjeF C-terminal" evidence="7">
    <location>
        <begin position="15"/>
        <end position="282"/>
    </location>
</feature>
<dbReference type="PANTHER" id="PTHR12592">
    <property type="entry name" value="ATP-DEPENDENT (S)-NAD(P)H-HYDRATE DEHYDRATASE FAMILY MEMBER"/>
    <property type="match status" value="1"/>
</dbReference>
<keyword evidence="9" id="KW-1185">Reference proteome</keyword>
<organism evidence="8 9">
    <name type="scientific">Lysinibacter cavernae</name>
    <dbReference type="NCBI Taxonomy" id="1640652"/>
    <lineage>
        <taxon>Bacteria</taxon>
        <taxon>Bacillati</taxon>
        <taxon>Actinomycetota</taxon>
        <taxon>Actinomycetes</taxon>
        <taxon>Micrococcales</taxon>
        <taxon>Microbacteriaceae</taxon>
        <taxon>Lysinibacter</taxon>
    </lineage>
</organism>
<dbReference type="GO" id="GO:0052856">
    <property type="term" value="F:NAD(P)HX epimerase activity"/>
    <property type="evidence" value="ECO:0007669"/>
    <property type="project" value="TreeGrafter"/>
</dbReference>